<name>A0A1X6YWX9_9RHOB</name>
<organism evidence="2 3">
    <name type="scientific">Limimaricola soesokkakensis</name>
    <dbReference type="NCBI Taxonomy" id="1343159"/>
    <lineage>
        <taxon>Bacteria</taxon>
        <taxon>Pseudomonadati</taxon>
        <taxon>Pseudomonadota</taxon>
        <taxon>Alphaproteobacteria</taxon>
        <taxon>Rhodobacterales</taxon>
        <taxon>Paracoccaceae</taxon>
        <taxon>Limimaricola</taxon>
    </lineage>
</organism>
<reference evidence="2 3" key="1">
    <citation type="submission" date="2017-03" db="EMBL/GenBank/DDBJ databases">
        <authorList>
            <person name="Afonso C.L."/>
            <person name="Miller P.J."/>
            <person name="Scott M.A."/>
            <person name="Spackman E."/>
            <person name="Goraichik I."/>
            <person name="Dimitrov K.M."/>
            <person name="Suarez D.L."/>
            <person name="Swayne D.E."/>
        </authorList>
    </citation>
    <scope>NUCLEOTIDE SEQUENCE [LARGE SCALE GENOMIC DNA]</scope>
    <source>
        <strain evidence="2 3">CECT 8367</strain>
    </source>
</reference>
<dbReference type="EMBL" id="FWFY01000003">
    <property type="protein sequence ID" value="SLN33761.1"/>
    <property type="molecule type" value="Genomic_DNA"/>
</dbReference>
<reference evidence="1 4" key="2">
    <citation type="submission" date="2018-03" db="EMBL/GenBank/DDBJ databases">
        <title>Genomic Encyclopedia of Archaeal and Bacterial Type Strains, Phase II (KMG-II): from individual species to whole genera.</title>
        <authorList>
            <person name="Goeker M."/>
        </authorList>
    </citation>
    <scope>NUCLEOTIDE SEQUENCE [LARGE SCALE GENOMIC DNA]</scope>
    <source>
        <strain evidence="1 4">DSM 29956</strain>
    </source>
</reference>
<evidence type="ECO:0000313" key="1">
    <source>
        <dbReference type="EMBL" id="PSK87751.1"/>
    </source>
</evidence>
<accession>A0A1X6YWX9</accession>
<evidence type="ECO:0000313" key="4">
    <source>
        <dbReference type="Proteomes" id="UP000240624"/>
    </source>
</evidence>
<dbReference type="AlphaFoldDB" id="A0A1X6YWX9"/>
<evidence type="ECO:0000313" key="2">
    <source>
        <dbReference type="EMBL" id="SLN33761.1"/>
    </source>
</evidence>
<evidence type="ECO:0008006" key="5">
    <source>
        <dbReference type="Google" id="ProtNLM"/>
    </source>
</evidence>
<dbReference type="Proteomes" id="UP000240624">
    <property type="component" value="Unassembled WGS sequence"/>
</dbReference>
<protein>
    <recommendedName>
        <fullName evidence="5">Phosphoadenosine phosphosulfate reductase</fullName>
    </recommendedName>
</protein>
<gene>
    <name evidence="1" type="ORF">CLV79_102235</name>
    <name evidence="2" type="ORF">LOS8367_01318</name>
</gene>
<dbReference type="Proteomes" id="UP000193495">
    <property type="component" value="Unassembled WGS sequence"/>
</dbReference>
<dbReference type="EMBL" id="PYGB01000002">
    <property type="protein sequence ID" value="PSK87751.1"/>
    <property type="molecule type" value="Genomic_DNA"/>
</dbReference>
<keyword evidence="4" id="KW-1185">Reference proteome</keyword>
<proteinExistence type="predicted"/>
<sequence>MNEMLPDPEIDLSGLPIEAWQQGIDAIGEEHGYYERLGSDHAALFIDAGPRLLVSFETRDAIRRSPRGLPRGFEMLQRTGWSLLVLICDNEGWFRAPRVWNYVDRLIDEGFFEDFERVLFYGHHATGYAAAAFSVASPGARVLALRPIATLDPEVAGWDRRHLAARRLDFTSRYGYAPDMIDAAERVTVVHDPRHAADAVHAALFRRPNVTTLRAAHAGARLEQILDQAGLIPALLELAMEDRLDRAAFARLWRARRDNALYLRGLLRQLESADHPARLARLCRHGLTTPEAAHYARRLEALPGAAPRAAGPVSRAS</sequence>
<evidence type="ECO:0000313" key="3">
    <source>
        <dbReference type="Proteomes" id="UP000193495"/>
    </source>
</evidence>
<dbReference type="RefSeq" id="WP_242665518.1">
    <property type="nucleotide sequence ID" value="NZ_FWFY01000003.1"/>
</dbReference>